<comment type="similarity">
    <text evidence="3">Belongs to the transketolase family. DXPS subfamily.</text>
</comment>
<reference evidence="13" key="1">
    <citation type="submission" date="2020-10" db="EMBL/GenBank/DDBJ databases">
        <authorList>
            <person name="Gilroy R."/>
        </authorList>
    </citation>
    <scope>NUCLEOTIDE SEQUENCE</scope>
    <source>
        <strain evidence="13">1748</strain>
    </source>
</reference>
<evidence type="ECO:0000313" key="14">
    <source>
        <dbReference type="Proteomes" id="UP000823629"/>
    </source>
</evidence>
<keyword evidence="7" id="KW-0479">Metal-binding</keyword>
<comment type="subunit">
    <text evidence="4">Homodimer.</text>
</comment>
<dbReference type="InterPro" id="IPR005475">
    <property type="entry name" value="Transketolase-like_Pyr-bd"/>
</dbReference>
<feature type="domain" description="Transketolase-like pyrimidine-binding" evidence="12">
    <location>
        <begin position="313"/>
        <end position="477"/>
    </location>
</feature>
<dbReference type="Proteomes" id="UP000823629">
    <property type="component" value="Unassembled WGS sequence"/>
</dbReference>
<dbReference type="Gene3D" id="3.40.50.970">
    <property type="match status" value="2"/>
</dbReference>
<keyword evidence="11" id="KW-0414">Isoprene biosynthesis</keyword>
<dbReference type="InterPro" id="IPR009014">
    <property type="entry name" value="Transketo_C/PFOR_II"/>
</dbReference>
<sequence>MSDEIISQYDYLDIQKMDEGQLVKLADEIRKKILVAVSSNGGHLSSNLGVIELTIALLKSFDLESDDLLFDVGHQTYAFKLLTKRNLALLRKKDGISGFQDIDESHFDKMMGGHSSTSLSLGMGMAAAKKLEGDTSCTVCIIGDASLASGIPFEALNSFKKEKYSKLIVIINDNGMSISNTSDAIKGMLNRIRNSIFYQSRAGKFKKAFDRKGLRPIYTGAIALKRKLKKVLLPTNYFDFFDFAYLGPIDGNNIHKTVKFIERSKQIDGPVILHLITKKGKGYKYSEEDKIGVYHGVGPFNLEEGYTDKKDENSGTYCASKAIYELLKKDPKAVLICPAMVYNSILSTCFETFSDRCFDPGISEEHVFDFATGLALKGAHPIVSIYSTFMQRSYDEIYNDASRMKADVLTVIERSGLVGEDGSSHQGINDLALLETIPNVSVYQPLEANLIDEIIINHDFSSMHPSFVRIEKGNYISDKEYSLLPYIFKKGMKDDVAFIGVGSEFLKCLALLEKGDMFFLTKLIPLDCGLLERLLNYKTLVIYDPTSIKEGLSSNIAMNLIKRNYRGRIIIEALDKAYYLGMKKEESLKQVKLDADSILNKYLDR</sequence>
<dbReference type="GO" id="GO:0008661">
    <property type="term" value="F:1-deoxy-D-xylulose-5-phosphate synthase activity"/>
    <property type="evidence" value="ECO:0007669"/>
    <property type="project" value="UniProtKB-EC"/>
</dbReference>
<dbReference type="PANTHER" id="PTHR43322:SF5">
    <property type="entry name" value="1-DEOXY-D-XYLULOSE-5-PHOSPHATE SYNTHASE, CHLOROPLASTIC"/>
    <property type="match status" value="1"/>
</dbReference>
<dbReference type="GO" id="GO:0009228">
    <property type="term" value="P:thiamine biosynthetic process"/>
    <property type="evidence" value="ECO:0007669"/>
    <property type="project" value="UniProtKB-KW"/>
</dbReference>
<dbReference type="SUPFAM" id="SSF52518">
    <property type="entry name" value="Thiamin diphosphate-binding fold (THDP-binding)"/>
    <property type="match status" value="2"/>
</dbReference>
<keyword evidence="10" id="KW-0786">Thiamine pyrophosphate</keyword>
<comment type="pathway">
    <text evidence="2">Metabolic intermediate biosynthesis; 1-deoxy-D-xylulose 5-phosphate biosynthesis; 1-deoxy-D-xylulose 5-phosphate from D-glyceraldehyde 3-phosphate and pyruvate: step 1/1.</text>
</comment>
<dbReference type="Pfam" id="PF02779">
    <property type="entry name" value="Transket_pyr"/>
    <property type="match status" value="1"/>
</dbReference>
<evidence type="ECO:0000256" key="1">
    <source>
        <dbReference type="ARBA" id="ARBA00001946"/>
    </source>
</evidence>
<dbReference type="Gene3D" id="3.40.50.920">
    <property type="match status" value="1"/>
</dbReference>
<evidence type="ECO:0000256" key="5">
    <source>
        <dbReference type="ARBA" id="ARBA00013150"/>
    </source>
</evidence>
<organism evidence="13 14">
    <name type="scientific">Candidatus Scatoplasma merdavium</name>
    <dbReference type="NCBI Taxonomy" id="2840932"/>
    <lineage>
        <taxon>Bacteria</taxon>
        <taxon>Bacillati</taxon>
        <taxon>Bacillota</taxon>
        <taxon>Bacilli</taxon>
        <taxon>Bacillales</taxon>
        <taxon>Candidatus Scatoplasma</taxon>
    </lineage>
</organism>
<dbReference type="GO" id="GO:0005829">
    <property type="term" value="C:cytosol"/>
    <property type="evidence" value="ECO:0007669"/>
    <property type="project" value="TreeGrafter"/>
</dbReference>
<reference evidence="13" key="2">
    <citation type="journal article" date="2021" name="PeerJ">
        <title>Extensive microbial diversity within the chicken gut microbiome revealed by metagenomics and culture.</title>
        <authorList>
            <person name="Gilroy R."/>
            <person name="Ravi A."/>
            <person name="Getino M."/>
            <person name="Pursley I."/>
            <person name="Horton D.L."/>
            <person name="Alikhan N.F."/>
            <person name="Baker D."/>
            <person name="Gharbi K."/>
            <person name="Hall N."/>
            <person name="Watson M."/>
            <person name="Adriaenssens E.M."/>
            <person name="Foster-Nyarko E."/>
            <person name="Jarju S."/>
            <person name="Secka A."/>
            <person name="Antonio M."/>
            <person name="Oren A."/>
            <person name="Chaudhuri R.R."/>
            <person name="La Ragione R."/>
            <person name="Hildebrand F."/>
            <person name="Pallen M.J."/>
        </authorList>
    </citation>
    <scope>NUCLEOTIDE SEQUENCE</scope>
    <source>
        <strain evidence="13">1748</strain>
    </source>
</reference>
<evidence type="ECO:0000256" key="4">
    <source>
        <dbReference type="ARBA" id="ARBA00011738"/>
    </source>
</evidence>
<evidence type="ECO:0000256" key="2">
    <source>
        <dbReference type="ARBA" id="ARBA00004980"/>
    </source>
</evidence>
<evidence type="ECO:0000256" key="3">
    <source>
        <dbReference type="ARBA" id="ARBA00011081"/>
    </source>
</evidence>
<keyword evidence="9" id="KW-0784">Thiamine biosynthesis</keyword>
<dbReference type="GO" id="GO:0016114">
    <property type="term" value="P:terpenoid biosynthetic process"/>
    <property type="evidence" value="ECO:0007669"/>
    <property type="project" value="InterPro"/>
</dbReference>
<dbReference type="PANTHER" id="PTHR43322">
    <property type="entry name" value="1-D-DEOXYXYLULOSE 5-PHOSPHATE SYNTHASE-RELATED"/>
    <property type="match status" value="1"/>
</dbReference>
<evidence type="ECO:0000256" key="8">
    <source>
        <dbReference type="ARBA" id="ARBA00022842"/>
    </source>
</evidence>
<evidence type="ECO:0000256" key="7">
    <source>
        <dbReference type="ARBA" id="ARBA00022723"/>
    </source>
</evidence>
<accession>A0A9D9D4H2</accession>
<dbReference type="SMART" id="SM00861">
    <property type="entry name" value="Transket_pyr"/>
    <property type="match status" value="1"/>
</dbReference>
<dbReference type="NCBIfam" id="NF003933">
    <property type="entry name" value="PRK05444.2-2"/>
    <property type="match status" value="1"/>
</dbReference>
<dbReference type="AlphaFoldDB" id="A0A9D9D4H2"/>
<dbReference type="InterPro" id="IPR005477">
    <property type="entry name" value="Dxylulose-5-P_synthase"/>
</dbReference>
<dbReference type="CDD" id="cd07033">
    <property type="entry name" value="TPP_PYR_DXS_TK_like"/>
    <property type="match status" value="1"/>
</dbReference>
<gene>
    <name evidence="13" type="ORF">IAC78_00195</name>
</gene>
<dbReference type="EMBL" id="JADING010000004">
    <property type="protein sequence ID" value="MBO8413891.1"/>
    <property type="molecule type" value="Genomic_DNA"/>
</dbReference>
<evidence type="ECO:0000256" key="9">
    <source>
        <dbReference type="ARBA" id="ARBA00022977"/>
    </source>
</evidence>
<evidence type="ECO:0000256" key="6">
    <source>
        <dbReference type="ARBA" id="ARBA00022679"/>
    </source>
</evidence>
<dbReference type="GO" id="GO:0046872">
    <property type="term" value="F:metal ion binding"/>
    <property type="evidence" value="ECO:0007669"/>
    <property type="project" value="UniProtKB-KW"/>
</dbReference>
<evidence type="ECO:0000259" key="12">
    <source>
        <dbReference type="SMART" id="SM00861"/>
    </source>
</evidence>
<proteinExistence type="inferred from homology"/>
<comment type="caution">
    <text evidence="13">The sequence shown here is derived from an EMBL/GenBank/DDBJ whole genome shotgun (WGS) entry which is preliminary data.</text>
</comment>
<dbReference type="Pfam" id="PF13292">
    <property type="entry name" value="DXP_synthase_N"/>
    <property type="match status" value="1"/>
</dbReference>
<evidence type="ECO:0000313" key="13">
    <source>
        <dbReference type="EMBL" id="MBO8413891.1"/>
    </source>
</evidence>
<dbReference type="InterPro" id="IPR029061">
    <property type="entry name" value="THDP-binding"/>
</dbReference>
<evidence type="ECO:0000256" key="10">
    <source>
        <dbReference type="ARBA" id="ARBA00023052"/>
    </source>
</evidence>
<protein>
    <recommendedName>
        <fullName evidence="5">1-deoxy-D-xylulose-5-phosphate synthase</fullName>
        <ecNumber evidence="5">2.2.1.7</ecNumber>
    </recommendedName>
</protein>
<evidence type="ECO:0000256" key="11">
    <source>
        <dbReference type="ARBA" id="ARBA00023229"/>
    </source>
</evidence>
<name>A0A9D9D4H2_9BACL</name>
<comment type="cofactor">
    <cofactor evidence="1">
        <name>Mg(2+)</name>
        <dbReference type="ChEBI" id="CHEBI:18420"/>
    </cofactor>
</comment>
<dbReference type="GO" id="GO:0019288">
    <property type="term" value="P:isopentenyl diphosphate biosynthetic process, methylerythritol 4-phosphate pathway"/>
    <property type="evidence" value="ECO:0007669"/>
    <property type="project" value="TreeGrafter"/>
</dbReference>
<keyword evidence="8" id="KW-0460">Magnesium</keyword>
<keyword evidence="6 13" id="KW-0808">Transferase</keyword>
<dbReference type="EC" id="2.2.1.7" evidence="5"/>